<accession>A0A3N0CGZ5</accession>
<keyword evidence="11" id="KW-1185">Reference proteome</keyword>
<comment type="pathway">
    <text evidence="1 6">Cell wall biogenesis; peptidoglycan biosynthesis.</text>
</comment>
<dbReference type="Pfam" id="PF03734">
    <property type="entry name" value="YkuD"/>
    <property type="match status" value="1"/>
</dbReference>
<dbReference type="PANTHER" id="PTHR30582">
    <property type="entry name" value="L,D-TRANSPEPTIDASE"/>
    <property type="match status" value="1"/>
</dbReference>
<keyword evidence="3 6" id="KW-0133">Cell shape</keyword>
<evidence type="ECO:0000313" key="11">
    <source>
        <dbReference type="Proteomes" id="UP000267128"/>
    </source>
</evidence>
<comment type="caution">
    <text evidence="10">The sequence shown here is derived from an EMBL/GenBank/DDBJ whole genome shotgun (WGS) entry which is preliminary data.</text>
</comment>
<protein>
    <submittedName>
        <fullName evidence="10">Murein L,D-transpeptidase</fullName>
    </submittedName>
</protein>
<evidence type="ECO:0000256" key="7">
    <source>
        <dbReference type="SAM" id="MobiDB-lite"/>
    </source>
</evidence>
<dbReference type="GO" id="GO:0016740">
    <property type="term" value="F:transferase activity"/>
    <property type="evidence" value="ECO:0007669"/>
    <property type="project" value="UniProtKB-KW"/>
</dbReference>
<name>A0A3N0CGZ5_9ACTN</name>
<feature type="active site" description="Proton donor/acceptor" evidence="6">
    <location>
        <position position="230"/>
    </location>
</feature>
<evidence type="ECO:0000256" key="6">
    <source>
        <dbReference type="PROSITE-ProRule" id="PRU01373"/>
    </source>
</evidence>
<dbReference type="GO" id="GO:0008360">
    <property type="term" value="P:regulation of cell shape"/>
    <property type="evidence" value="ECO:0007669"/>
    <property type="project" value="UniProtKB-UniRule"/>
</dbReference>
<evidence type="ECO:0000256" key="3">
    <source>
        <dbReference type="ARBA" id="ARBA00022960"/>
    </source>
</evidence>
<dbReference type="EMBL" id="RJSE01000007">
    <property type="protein sequence ID" value="RNL62296.1"/>
    <property type="molecule type" value="Genomic_DNA"/>
</dbReference>
<evidence type="ECO:0000313" key="10">
    <source>
        <dbReference type="EMBL" id="RNL62296.1"/>
    </source>
</evidence>
<keyword evidence="4 6" id="KW-0573">Peptidoglycan synthesis</keyword>
<keyword evidence="8" id="KW-0732">Signal</keyword>
<feature type="signal peptide" evidence="8">
    <location>
        <begin position="1"/>
        <end position="19"/>
    </location>
</feature>
<dbReference type="Gene3D" id="1.10.101.10">
    <property type="entry name" value="PGBD-like superfamily/PGBD"/>
    <property type="match status" value="1"/>
</dbReference>
<dbReference type="InterPro" id="IPR002477">
    <property type="entry name" value="Peptidoglycan-bd-like"/>
</dbReference>
<feature type="active site" description="Nucleophile" evidence="6">
    <location>
        <position position="247"/>
    </location>
</feature>
<feature type="domain" description="L,D-TPase catalytic" evidence="9">
    <location>
        <begin position="160"/>
        <end position="272"/>
    </location>
</feature>
<dbReference type="SUPFAM" id="SSF47090">
    <property type="entry name" value="PGBD-like"/>
    <property type="match status" value="1"/>
</dbReference>
<dbReference type="InterPro" id="IPR036365">
    <property type="entry name" value="PGBD-like_sf"/>
</dbReference>
<gene>
    <name evidence="10" type="ORF">EFK50_10970</name>
</gene>
<evidence type="ECO:0000256" key="8">
    <source>
        <dbReference type="SAM" id="SignalP"/>
    </source>
</evidence>
<dbReference type="Pfam" id="PF01471">
    <property type="entry name" value="PG_binding_1"/>
    <property type="match status" value="1"/>
</dbReference>
<dbReference type="InterPro" id="IPR050979">
    <property type="entry name" value="LD-transpeptidase"/>
</dbReference>
<dbReference type="Gene3D" id="2.40.440.10">
    <property type="entry name" value="L,D-transpeptidase catalytic domain-like"/>
    <property type="match status" value="1"/>
</dbReference>
<dbReference type="OrthoDB" id="8887048at2"/>
<dbReference type="PROSITE" id="PS52029">
    <property type="entry name" value="LD_TPASE"/>
    <property type="match status" value="1"/>
</dbReference>
<dbReference type="Proteomes" id="UP000267128">
    <property type="component" value="Unassembled WGS sequence"/>
</dbReference>
<keyword evidence="2" id="KW-0808">Transferase</keyword>
<evidence type="ECO:0000256" key="1">
    <source>
        <dbReference type="ARBA" id="ARBA00004752"/>
    </source>
</evidence>
<dbReference type="AlphaFoldDB" id="A0A3N0CGZ5"/>
<proteinExistence type="predicted"/>
<feature type="compositionally biased region" description="Pro residues" evidence="7">
    <location>
        <begin position="56"/>
        <end position="65"/>
    </location>
</feature>
<evidence type="ECO:0000256" key="2">
    <source>
        <dbReference type="ARBA" id="ARBA00022679"/>
    </source>
</evidence>
<evidence type="ECO:0000259" key="9">
    <source>
        <dbReference type="PROSITE" id="PS52029"/>
    </source>
</evidence>
<dbReference type="UniPathway" id="UPA00219"/>
<reference evidence="10 11" key="1">
    <citation type="submission" date="2018-11" db="EMBL/GenBank/DDBJ databases">
        <authorList>
            <person name="Li F."/>
        </authorList>
    </citation>
    <scope>NUCLEOTIDE SEQUENCE [LARGE SCALE GENOMIC DNA]</scope>
    <source>
        <strain evidence="10 11">Gsoil 097</strain>
    </source>
</reference>
<organism evidence="10 11">
    <name type="scientific">Nocardioides marmoriginsengisoli</name>
    <dbReference type="NCBI Taxonomy" id="661483"/>
    <lineage>
        <taxon>Bacteria</taxon>
        <taxon>Bacillati</taxon>
        <taxon>Actinomycetota</taxon>
        <taxon>Actinomycetes</taxon>
        <taxon>Propionibacteriales</taxon>
        <taxon>Nocardioidaceae</taxon>
        <taxon>Nocardioides</taxon>
    </lineage>
</organism>
<feature type="region of interest" description="Disordered" evidence="7">
    <location>
        <begin position="27"/>
        <end position="72"/>
    </location>
</feature>
<feature type="chain" id="PRO_5038640828" evidence="8">
    <location>
        <begin position="20"/>
        <end position="274"/>
    </location>
</feature>
<dbReference type="GO" id="GO:0071972">
    <property type="term" value="F:peptidoglycan L,D-transpeptidase activity"/>
    <property type="evidence" value="ECO:0007669"/>
    <property type="project" value="TreeGrafter"/>
</dbReference>
<dbReference type="SUPFAM" id="SSF141523">
    <property type="entry name" value="L,D-transpeptidase catalytic domain-like"/>
    <property type="match status" value="1"/>
</dbReference>
<evidence type="ECO:0000256" key="4">
    <source>
        <dbReference type="ARBA" id="ARBA00022984"/>
    </source>
</evidence>
<keyword evidence="5 6" id="KW-0961">Cell wall biogenesis/degradation</keyword>
<feature type="compositionally biased region" description="Low complexity" evidence="7">
    <location>
        <begin position="27"/>
        <end position="43"/>
    </location>
</feature>
<dbReference type="GO" id="GO:0018104">
    <property type="term" value="P:peptidoglycan-protein cross-linking"/>
    <property type="evidence" value="ECO:0007669"/>
    <property type="project" value="TreeGrafter"/>
</dbReference>
<dbReference type="InterPro" id="IPR038063">
    <property type="entry name" value="Transpep_catalytic_dom"/>
</dbReference>
<dbReference type="InterPro" id="IPR036366">
    <property type="entry name" value="PGBDSf"/>
</dbReference>
<dbReference type="CDD" id="cd16913">
    <property type="entry name" value="YkuD_like"/>
    <property type="match status" value="1"/>
</dbReference>
<dbReference type="GO" id="GO:0005576">
    <property type="term" value="C:extracellular region"/>
    <property type="evidence" value="ECO:0007669"/>
    <property type="project" value="TreeGrafter"/>
</dbReference>
<dbReference type="InterPro" id="IPR005490">
    <property type="entry name" value="LD_TPept_cat_dom"/>
</dbReference>
<dbReference type="PANTHER" id="PTHR30582:SF33">
    <property type="entry name" value="EXPORTED PROTEIN"/>
    <property type="match status" value="1"/>
</dbReference>
<evidence type="ECO:0000256" key="5">
    <source>
        <dbReference type="ARBA" id="ARBA00023316"/>
    </source>
</evidence>
<sequence>MFVVLLLAVGALGYGVAAATGQLDGRASAAAVPGPTPAVPTIAHPEPSRPVTPVVPADPPPPPVLEPGDTGPQVRALQSRLRELAWFSGKVTDSYGPKTTAAVKGFQGKRGLPKLGYVDAATMKRLKAMTRTPTKDDLANRISDGTWTNAPLDARCRTGRALCIDKTSRTIRWVVDGQVRKTMAVRFGSSYTPTREGLFHIESKSPNHVSSLYGSAMPFAMFFSRGQAVHYSSDFAATGYSGASHGCVNVRDYDGLQALFDQVRVGDKAVVYWS</sequence>
<dbReference type="GO" id="GO:0071555">
    <property type="term" value="P:cell wall organization"/>
    <property type="evidence" value="ECO:0007669"/>
    <property type="project" value="UniProtKB-UniRule"/>
</dbReference>